<dbReference type="Proteomes" id="UP000291144">
    <property type="component" value="Unassembled WGS sequence"/>
</dbReference>
<evidence type="ECO:0000313" key="2">
    <source>
        <dbReference type="Proteomes" id="UP000291144"/>
    </source>
</evidence>
<accession>A0A4R0KF30</accession>
<dbReference type="OrthoDB" id="3690688at2"/>
<evidence type="ECO:0000313" key="1">
    <source>
        <dbReference type="EMBL" id="TCC57066.1"/>
    </source>
</evidence>
<dbReference type="AlphaFoldDB" id="A0A4R0KF30"/>
<proteinExistence type="predicted"/>
<reference evidence="1 2" key="1">
    <citation type="submission" date="2019-02" db="EMBL/GenBank/DDBJ databases">
        <title>Kribbella capetownensis sp. nov. and Kribbella speibonae sp. nov., isolated from soil.</title>
        <authorList>
            <person name="Curtis S.M."/>
            <person name="Norton I."/>
            <person name="Everest G.J."/>
            <person name="Meyers P.R."/>
        </authorList>
    </citation>
    <scope>NUCLEOTIDE SEQUENCE [LARGE SCALE GENOMIC DNA]</scope>
    <source>
        <strain evidence="1 2">NRRL B-24813</strain>
    </source>
</reference>
<name>A0A4R0KF30_9ACTN</name>
<organism evidence="1 2">
    <name type="scientific">Kribbella pittospori</name>
    <dbReference type="NCBI Taxonomy" id="722689"/>
    <lineage>
        <taxon>Bacteria</taxon>
        <taxon>Bacillati</taxon>
        <taxon>Actinomycetota</taxon>
        <taxon>Actinomycetes</taxon>
        <taxon>Propionibacteriales</taxon>
        <taxon>Kribbellaceae</taxon>
        <taxon>Kribbella</taxon>
    </lineage>
</organism>
<keyword evidence="2" id="KW-1185">Reference proteome</keyword>
<sequence>MRRTEDPSTSLEDALRWLATHSEDRPLHLLRYAIESRHSEPGHALHLLVLPTEAMKDATSLTRAEVVWGLIVSEARQVGSSANAKERNALLAAFRLPRRAEIREPWAATLGARFGQLKALKEVFTHQDSLTPMTRAWTRGLRILVPRVANGLAALSDGSADWGGYVELARTVEDEVLRREYPNLDPEDSAIGFKAPTEGAQPVFLELFVTTVFMKQRAAYRRITERLITAQADNLDGYTAAALVGWTGDQAAIPVNALWGCRAERIASPPGEPALTKLAFPRPLMRDERHFFSSEAFEADLHEERRWINVEIDHHGIAPGRLLHGEIPVSGLTIRVRFDPGCLPVACWWYAEQTERQRRVRPAEGDPRLLPIIDGSVQHTFRQRCHPRENYGVSIAWFDDLAH</sequence>
<dbReference type="EMBL" id="SJKB01000011">
    <property type="protein sequence ID" value="TCC57066.1"/>
    <property type="molecule type" value="Genomic_DNA"/>
</dbReference>
<comment type="caution">
    <text evidence="1">The sequence shown here is derived from an EMBL/GenBank/DDBJ whole genome shotgun (WGS) entry which is preliminary data.</text>
</comment>
<protein>
    <submittedName>
        <fullName evidence="1">Uncharacterized protein</fullName>
    </submittedName>
</protein>
<gene>
    <name evidence="1" type="ORF">E0H73_31795</name>
</gene>